<evidence type="ECO:0000313" key="1">
    <source>
        <dbReference type="EMBL" id="GEO13479.1"/>
    </source>
</evidence>
<gene>
    <name evidence="1" type="ORF">MAE02_11750</name>
</gene>
<name>A0A512BNE4_9HYPH</name>
<dbReference type="OrthoDB" id="8020021at2"/>
<comment type="caution">
    <text evidence="1">The sequence shown here is derived from an EMBL/GenBank/DDBJ whole genome shotgun (WGS) entry which is preliminary data.</text>
</comment>
<evidence type="ECO:0000313" key="2">
    <source>
        <dbReference type="Proteomes" id="UP000321085"/>
    </source>
</evidence>
<dbReference type="Proteomes" id="UP000321085">
    <property type="component" value="Unassembled WGS sequence"/>
</dbReference>
<sequence length="71" mass="8155">MSQHVYARGQHVSFTDPRFLGDAWSGAFVITELLPLGQGDPQYRIKSTGETYNRVAFERQLSAHFRIFRPV</sequence>
<dbReference type="RefSeq" id="WP_114185672.1">
    <property type="nucleotide sequence ID" value="NZ_BJYU01000011.1"/>
</dbReference>
<proteinExistence type="predicted"/>
<dbReference type="AlphaFoldDB" id="A0A512BNE4"/>
<organism evidence="1 2">
    <name type="scientific">Microvirga aerophila</name>
    <dbReference type="NCBI Taxonomy" id="670291"/>
    <lineage>
        <taxon>Bacteria</taxon>
        <taxon>Pseudomonadati</taxon>
        <taxon>Pseudomonadota</taxon>
        <taxon>Alphaproteobacteria</taxon>
        <taxon>Hyphomicrobiales</taxon>
        <taxon>Methylobacteriaceae</taxon>
        <taxon>Microvirga</taxon>
    </lineage>
</organism>
<keyword evidence="2" id="KW-1185">Reference proteome</keyword>
<accession>A0A512BNE4</accession>
<reference evidence="1 2" key="1">
    <citation type="submission" date="2019-07" db="EMBL/GenBank/DDBJ databases">
        <title>Whole genome shotgun sequence of Microvirga aerophila NBRC 106136.</title>
        <authorList>
            <person name="Hosoyama A."/>
            <person name="Uohara A."/>
            <person name="Ohji S."/>
            <person name="Ichikawa N."/>
        </authorList>
    </citation>
    <scope>NUCLEOTIDE SEQUENCE [LARGE SCALE GENOMIC DNA]</scope>
    <source>
        <strain evidence="1 2">NBRC 106136</strain>
    </source>
</reference>
<dbReference type="EMBL" id="BJYU01000011">
    <property type="protein sequence ID" value="GEO13479.1"/>
    <property type="molecule type" value="Genomic_DNA"/>
</dbReference>
<protein>
    <submittedName>
        <fullName evidence="1">Uncharacterized protein</fullName>
    </submittedName>
</protein>